<proteinExistence type="predicted"/>
<evidence type="ECO:0000313" key="1">
    <source>
        <dbReference type="Proteomes" id="UP000001554"/>
    </source>
</evidence>
<accession>A0A9J7HWP8</accession>
<dbReference type="GeneID" id="118408933"/>
<dbReference type="RefSeq" id="XP_035665699.1">
    <property type="nucleotide sequence ID" value="XM_035809806.1"/>
</dbReference>
<name>A0A9J7HWP8_BRAFL</name>
<dbReference type="OrthoDB" id="10041797at2759"/>
<reference evidence="1" key="1">
    <citation type="journal article" date="2020" name="Nat. Ecol. Evol.">
        <title>Deeply conserved synteny resolves early events in vertebrate evolution.</title>
        <authorList>
            <person name="Simakov O."/>
            <person name="Marletaz F."/>
            <person name="Yue J.X."/>
            <person name="O'Connell B."/>
            <person name="Jenkins J."/>
            <person name="Brandt A."/>
            <person name="Calef R."/>
            <person name="Tung C.H."/>
            <person name="Huang T.K."/>
            <person name="Schmutz J."/>
            <person name="Satoh N."/>
            <person name="Yu J.K."/>
            <person name="Putnam N.H."/>
            <person name="Green R.E."/>
            <person name="Rokhsar D.S."/>
        </authorList>
    </citation>
    <scope>NUCLEOTIDE SEQUENCE [LARGE SCALE GENOMIC DNA]</scope>
    <source>
        <strain evidence="1">S238N-H82</strain>
    </source>
</reference>
<organism evidence="1 2">
    <name type="scientific">Branchiostoma floridae</name>
    <name type="common">Florida lancelet</name>
    <name type="synonym">Amphioxus</name>
    <dbReference type="NCBI Taxonomy" id="7739"/>
    <lineage>
        <taxon>Eukaryota</taxon>
        <taxon>Metazoa</taxon>
        <taxon>Chordata</taxon>
        <taxon>Cephalochordata</taxon>
        <taxon>Leptocardii</taxon>
        <taxon>Amphioxiformes</taxon>
        <taxon>Branchiostomatidae</taxon>
        <taxon>Branchiostoma</taxon>
    </lineage>
</organism>
<dbReference type="KEGG" id="bfo:118408933"/>
<gene>
    <name evidence="2" type="primary">LOC118408933</name>
</gene>
<dbReference type="OMA" id="CKVEEHC"/>
<dbReference type="AlphaFoldDB" id="A0A9J7HWP8"/>
<reference evidence="2" key="2">
    <citation type="submission" date="2025-08" db="UniProtKB">
        <authorList>
            <consortium name="RefSeq"/>
        </authorList>
    </citation>
    <scope>IDENTIFICATION</scope>
    <source>
        <strain evidence="2">S238N-H82</strain>
        <tissue evidence="2">Testes</tissue>
    </source>
</reference>
<keyword evidence="1" id="KW-1185">Reference proteome</keyword>
<evidence type="ECO:0000313" key="2">
    <source>
        <dbReference type="RefSeq" id="XP_035665699.1"/>
    </source>
</evidence>
<sequence>MNVDASPVRGEYKCEIYRVYVQGAIRYLLTVHDVTRTHLRELSHCVTQYLKRWTNMKKSSDPGILYHSHGLGLTSVEQIYMQQHANVIATVLTAGDASVKNALEAKVERESSLSRKSTGTLECHTVVEQSLAILSNEESQDNHETPAQTKKKLCQTVKARMQKEYDCKVEEHCSTLTVQGRWTELLEAERSDTSWRSSLSNAPRGVFEFALNGMANWLPTRDNLVRWGKLLSTKCPLCKGHQSLRHVLNACPVALTDRYTWRHNSVLKELVTTLQRWHSTLETSAVTIRCDLSPDVIEGGTHTTVPPDILPTSLVPDITVQNTAEQKLTLIELTVPFEQNAQAAEDRKLAKYEHLKEELNSHSDYSATVVTIEVGSRGWVNSDNVKKLKSLCPVRKKDSEVRELKRRLGHCALCTSYAIYCARNNPVWESPSGLFSSR</sequence>
<dbReference type="Proteomes" id="UP000001554">
    <property type="component" value="Chromosome 2"/>
</dbReference>
<protein>
    <submittedName>
        <fullName evidence="2">Uncharacterized protein LOC118408933</fullName>
    </submittedName>
</protein>